<evidence type="ECO:0000256" key="4">
    <source>
        <dbReference type="ARBA" id="ARBA00034320"/>
    </source>
</evidence>
<dbReference type="RefSeq" id="WP_011140537.1">
    <property type="nucleotide sequence ID" value="NC_005125.1"/>
</dbReference>
<evidence type="ECO:0000256" key="5">
    <source>
        <dbReference type="ARBA" id="ARBA00049117"/>
    </source>
</evidence>
<keyword evidence="8" id="KW-1185">Reference proteome</keyword>
<evidence type="ECO:0000256" key="2">
    <source>
        <dbReference type="ARBA" id="ARBA00022801"/>
    </source>
</evidence>
<dbReference type="Gene3D" id="3.40.50.300">
    <property type="entry name" value="P-loop containing nucleotide triphosphate hydrolases"/>
    <property type="match status" value="1"/>
</dbReference>
<reference evidence="7 8" key="2">
    <citation type="journal article" date="2003" name="DNA Res.">
        <title>Complete genome structure of Gloeobacter violaceus PCC 7421, a cyanobacterium that lacks thylakoids (supplement).</title>
        <authorList>
            <person name="Nakamura Y."/>
            <person name="Kaneko T."/>
            <person name="Sato S."/>
            <person name="Mimuro M."/>
            <person name="Miyashita H."/>
            <person name="Tsuchiya T."/>
            <person name="Sasamoto S."/>
            <person name="Watanabe A."/>
            <person name="Kawashima K."/>
            <person name="Kishida Y."/>
            <person name="Kiyokawa C."/>
            <person name="Kohara M."/>
            <person name="Matsumoto M."/>
            <person name="Matsuno A."/>
            <person name="Nakazaki N."/>
            <person name="Shimpo S."/>
            <person name="Takeuchi C."/>
            <person name="Yamada M."/>
            <person name="Tabata S."/>
        </authorList>
    </citation>
    <scope>NUCLEOTIDE SEQUENCE [LARGE SCALE GENOMIC DNA]</scope>
    <source>
        <strain evidence="8">ATCC 29082 / PCC 7421</strain>
    </source>
</reference>
<dbReference type="GO" id="GO:0016787">
    <property type="term" value="F:hydrolase activity"/>
    <property type="evidence" value="ECO:0007669"/>
    <property type="project" value="UniProtKB-KW"/>
</dbReference>
<comment type="similarity">
    <text evidence="4">Belongs to the SIMIBI class G3E GTPase family. ZNG1 subfamily.</text>
</comment>
<dbReference type="GO" id="GO:0005737">
    <property type="term" value="C:cytoplasm"/>
    <property type="evidence" value="ECO:0000318"/>
    <property type="project" value="GO_Central"/>
</dbReference>
<evidence type="ECO:0000313" key="8">
    <source>
        <dbReference type="Proteomes" id="UP000000557"/>
    </source>
</evidence>
<proteinExistence type="inferred from homology"/>
<dbReference type="PhylomeDB" id="Q7NN79"/>
<dbReference type="KEGG" id="gvi:glr0534"/>
<reference evidence="7 8" key="1">
    <citation type="journal article" date="2003" name="DNA Res.">
        <title>Complete genome structure of Gloeobacter violaceus PCC 7421, a cyanobacterium that lacks thylakoids.</title>
        <authorList>
            <person name="Nakamura Y."/>
            <person name="Kaneko T."/>
            <person name="Sato S."/>
            <person name="Mimuro M."/>
            <person name="Miyashita H."/>
            <person name="Tsuchiya T."/>
            <person name="Sasamoto S."/>
            <person name="Watanabe A."/>
            <person name="Kawashima K."/>
            <person name="Kishida Y."/>
            <person name="Kiyokawa C."/>
            <person name="Kohara M."/>
            <person name="Matsumoto M."/>
            <person name="Matsuno A."/>
            <person name="Nakazaki N."/>
            <person name="Shimpo S."/>
            <person name="Takeuchi C."/>
            <person name="Yamada M."/>
            <person name="Tabata S."/>
        </authorList>
    </citation>
    <scope>NUCLEOTIDE SEQUENCE [LARGE SCALE GENOMIC DNA]</scope>
    <source>
        <strain evidence="8">ATCC 29082 / PCC 7421</strain>
    </source>
</reference>
<dbReference type="GO" id="GO:0000166">
    <property type="term" value="F:nucleotide binding"/>
    <property type="evidence" value="ECO:0007669"/>
    <property type="project" value="UniProtKB-KW"/>
</dbReference>
<dbReference type="InterPro" id="IPR027417">
    <property type="entry name" value="P-loop_NTPase"/>
</dbReference>
<dbReference type="SUPFAM" id="SSF52540">
    <property type="entry name" value="P-loop containing nucleoside triphosphate hydrolases"/>
    <property type="match status" value="1"/>
</dbReference>
<dbReference type="InterPro" id="IPR003495">
    <property type="entry name" value="CobW/HypB/UreG_nucleotide-bd"/>
</dbReference>
<evidence type="ECO:0000259" key="6">
    <source>
        <dbReference type="SMART" id="SM00833"/>
    </source>
</evidence>
<dbReference type="CDD" id="cd03112">
    <property type="entry name" value="CobW-like"/>
    <property type="match status" value="1"/>
</dbReference>
<dbReference type="InParanoid" id="Q7NN79"/>
<dbReference type="PANTHER" id="PTHR13748:SF62">
    <property type="entry name" value="COBW DOMAIN-CONTAINING PROTEIN"/>
    <property type="match status" value="1"/>
</dbReference>
<accession>Q7NN79</accession>
<keyword evidence="2" id="KW-0378">Hydrolase</keyword>
<feature type="domain" description="CobW C-terminal" evidence="6">
    <location>
        <begin position="354"/>
        <end position="448"/>
    </location>
</feature>
<evidence type="ECO:0000256" key="3">
    <source>
        <dbReference type="ARBA" id="ARBA00023186"/>
    </source>
</evidence>
<evidence type="ECO:0000256" key="1">
    <source>
        <dbReference type="ARBA" id="ARBA00022741"/>
    </source>
</evidence>
<dbReference type="STRING" id="251221.gene:10758007"/>
<dbReference type="HOGENOM" id="CLU_017452_0_0_3"/>
<gene>
    <name evidence="7" type="ordered locus">glr0534</name>
</gene>
<keyword evidence="3" id="KW-0143">Chaperone</keyword>
<dbReference type="AlphaFoldDB" id="Q7NN79"/>
<dbReference type="Proteomes" id="UP000000557">
    <property type="component" value="Chromosome"/>
</dbReference>
<dbReference type="eggNOG" id="COG0523">
    <property type="taxonomic scope" value="Bacteria"/>
</dbReference>
<dbReference type="InterPro" id="IPR036627">
    <property type="entry name" value="CobW-likC_sf"/>
</dbReference>
<dbReference type="EnsemblBacteria" id="BAC88475">
    <property type="protein sequence ID" value="BAC88475"/>
    <property type="gene ID" value="BAC88475"/>
</dbReference>
<dbReference type="SUPFAM" id="SSF90002">
    <property type="entry name" value="Hypothetical protein YjiA, C-terminal domain"/>
    <property type="match status" value="1"/>
</dbReference>
<dbReference type="Pfam" id="PF02492">
    <property type="entry name" value="cobW"/>
    <property type="match status" value="1"/>
</dbReference>
<protein>
    <submittedName>
        <fullName evidence="7">Glr0534 protein</fullName>
    </submittedName>
</protein>
<dbReference type="Gene3D" id="3.30.1220.10">
    <property type="entry name" value="CobW-like, C-terminal domain"/>
    <property type="match status" value="1"/>
</dbReference>
<evidence type="ECO:0000313" key="7">
    <source>
        <dbReference type="EMBL" id="BAC88475.1"/>
    </source>
</evidence>
<keyword evidence="1" id="KW-0547">Nucleotide-binding</keyword>
<dbReference type="Pfam" id="PF07683">
    <property type="entry name" value="CobW_C"/>
    <property type="match status" value="1"/>
</dbReference>
<dbReference type="InterPro" id="IPR051316">
    <property type="entry name" value="Zinc-reg_GTPase_activator"/>
</dbReference>
<dbReference type="SMART" id="SM00833">
    <property type="entry name" value="CobW_C"/>
    <property type="match status" value="1"/>
</dbReference>
<dbReference type="EMBL" id="BA000045">
    <property type="protein sequence ID" value="BAC88475.1"/>
    <property type="molecule type" value="Genomic_DNA"/>
</dbReference>
<organism evidence="7 8">
    <name type="scientific">Gloeobacter violaceus (strain ATCC 29082 / PCC 7421)</name>
    <dbReference type="NCBI Taxonomy" id="251221"/>
    <lineage>
        <taxon>Bacteria</taxon>
        <taxon>Bacillati</taxon>
        <taxon>Cyanobacteriota</taxon>
        <taxon>Cyanophyceae</taxon>
        <taxon>Gloeobacterales</taxon>
        <taxon>Gloeobacteraceae</taxon>
        <taxon>Gloeobacter</taxon>
    </lineage>
</organism>
<comment type="catalytic activity">
    <reaction evidence="5">
        <text>GTP + H2O = GDP + phosphate + H(+)</text>
        <dbReference type="Rhea" id="RHEA:19669"/>
        <dbReference type="ChEBI" id="CHEBI:15377"/>
        <dbReference type="ChEBI" id="CHEBI:15378"/>
        <dbReference type="ChEBI" id="CHEBI:37565"/>
        <dbReference type="ChEBI" id="CHEBI:43474"/>
        <dbReference type="ChEBI" id="CHEBI:58189"/>
    </reaction>
    <physiologicalReaction direction="left-to-right" evidence="5">
        <dbReference type="Rhea" id="RHEA:19670"/>
    </physiologicalReaction>
</comment>
<dbReference type="OrthoDB" id="504781at2"/>
<dbReference type="PANTHER" id="PTHR13748">
    <property type="entry name" value="COBW-RELATED"/>
    <property type="match status" value="1"/>
</dbReference>
<name>Q7NN79_GLOVI</name>
<dbReference type="InterPro" id="IPR011629">
    <property type="entry name" value="CobW-like_C"/>
</dbReference>
<sequence length="449" mass="49816">MESNRVPVTVLTGFLGSGKTTLLNRILTEEHGKRIAVIENEFGEIGIDQALVVNAEEEIFEMNNGCICCTVRGDLIRIIGSLMRRKDKFDHILVETTGLADPSPVAQTFFVDDEMRSQLKLDGIVTVVDARHIWQHIDQSDQCKEQIAFADVILLNKTDLVTPEELDTLEQRVRSMNALARVHRTQNAAVEMDRVLEIGGFDLERALAVKPTFLEPEYPFEWGGIYELAAGTYTLALQDGPDSSMTLALFAAEGTDEAALEAAQQEAVPLFSQQAPPVHPKGALVPQAAPVALNLAKAGAKDFFLEIQMAGTYSLFTQHRPEEFDLTVHAADGATRTPRIGRTFEAGHTHDEEVTSVGIEVQGAVDPKKLSAWLSVLLREQGVDIFRTKGILHLQGDNRRYVFQGVHMLFDSSADRPWGSDEPRTNQLVFIGRNLDRNRLVREFKACLV</sequence>
<dbReference type="PATRIC" id="fig|251221.4.peg.544"/>